<evidence type="ECO:0000313" key="2">
    <source>
        <dbReference type="EMBL" id="MSS01473.1"/>
    </source>
</evidence>
<keyword evidence="1" id="KW-0472">Membrane</keyword>
<keyword evidence="3" id="KW-1185">Reference proteome</keyword>
<gene>
    <name evidence="2" type="ORF">FYJ50_05065</name>
</gene>
<comment type="caution">
    <text evidence="2">The sequence shown here is derived from an EMBL/GenBank/DDBJ whole genome shotgun (WGS) entry which is preliminary data.</text>
</comment>
<dbReference type="InterPro" id="IPR021215">
    <property type="entry name" value="DUF2752"/>
</dbReference>
<feature type="transmembrane region" description="Helical" evidence="1">
    <location>
        <begin position="80"/>
        <end position="100"/>
    </location>
</feature>
<protein>
    <submittedName>
        <fullName evidence="2">DUF2752 domain-containing protein</fullName>
    </submittedName>
</protein>
<accession>A0A7X2T3Y0</accession>
<keyword evidence="1" id="KW-0812">Transmembrane</keyword>
<reference evidence="2 3" key="1">
    <citation type="submission" date="2019-08" db="EMBL/GenBank/DDBJ databases">
        <title>In-depth cultivation of the pig gut microbiome towards novel bacterial diversity and tailored functional studies.</title>
        <authorList>
            <person name="Wylensek D."/>
            <person name="Hitch T.C.A."/>
            <person name="Clavel T."/>
        </authorList>
    </citation>
    <scope>NUCLEOTIDE SEQUENCE [LARGE SCALE GENOMIC DNA]</scope>
    <source>
        <strain evidence="2 3">LKV-178-WT-2G</strain>
    </source>
</reference>
<evidence type="ECO:0000256" key="1">
    <source>
        <dbReference type="SAM" id="Phobius"/>
    </source>
</evidence>
<dbReference type="RefSeq" id="WP_154460008.1">
    <property type="nucleotide sequence ID" value="NZ_VUMM01000007.1"/>
</dbReference>
<name>A0A7X2T3Y0_9FIRM</name>
<sequence length="120" mass="14524">MIFRHLHNKEALLVPLFYSCPFQKLTGIPCPGCNMMTSFYYLIKGQIQTSLYYHAMCIPTILCFILCIVLYKKKKNIIKLLYLWCFLMIVYYIYRMIFIFPEAPMIYDRNCLLKFIFNWI</sequence>
<dbReference type="Pfam" id="PF10825">
    <property type="entry name" value="DUF2752"/>
    <property type="match status" value="1"/>
</dbReference>
<dbReference type="AlphaFoldDB" id="A0A7X2T3Y0"/>
<organism evidence="2 3">
    <name type="scientific">Floccifex porci</name>
    <dbReference type="NCBI Taxonomy" id="2606629"/>
    <lineage>
        <taxon>Bacteria</taxon>
        <taxon>Bacillati</taxon>
        <taxon>Bacillota</taxon>
        <taxon>Erysipelotrichia</taxon>
        <taxon>Erysipelotrichales</taxon>
        <taxon>Erysipelotrichaceae</taxon>
        <taxon>Floccifex</taxon>
    </lineage>
</organism>
<keyword evidence="1" id="KW-1133">Transmembrane helix</keyword>
<proteinExistence type="predicted"/>
<feature type="transmembrane region" description="Helical" evidence="1">
    <location>
        <begin position="51"/>
        <end position="71"/>
    </location>
</feature>
<evidence type="ECO:0000313" key="3">
    <source>
        <dbReference type="Proteomes" id="UP000470082"/>
    </source>
</evidence>
<dbReference type="Proteomes" id="UP000470082">
    <property type="component" value="Unassembled WGS sequence"/>
</dbReference>
<dbReference type="EMBL" id="VUMM01000007">
    <property type="protein sequence ID" value="MSS01473.1"/>
    <property type="molecule type" value="Genomic_DNA"/>
</dbReference>